<proteinExistence type="inferred from homology"/>
<accession>A0A0K1Z0N6</accession>
<evidence type="ECO:0000256" key="6">
    <source>
        <dbReference type="ARBA" id="ARBA00023136"/>
    </source>
</evidence>
<evidence type="ECO:0000256" key="5">
    <source>
        <dbReference type="ARBA" id="ARBA00023026"/>
    </source>
</evidence>
<dbReference type="Proteomes" id="UP000174731">
    <property type="component" value="Segment"/>
</dbReference>
<evidence type="ECO:0000256" key="4">
    <source>
        <dbReference type="ARBA" id="ARBA00022870"/>
    </source>
</evidence>
<dbReference type="GO" id="GO:0044178">
    <property type="term" value="C:host cell Golgi membrane"/>
    <property type="evidence" value="ECO:0007669"/>
    <property type="project" value="UniProtKB-SubCell"/>
</dbReference>
<keyword evidence="4" id="KW-1043">Host membrane</keyword>
<dbReference type="GO" id="GO:0044167">
    <property type="term" value="C:host cell endoplasmic reticulum membrane"/>
    <property type="evidence" value="ECO:0007669"/>
    <property type="project" value="UniProtKB-SubCell"/>
</dbReference>
<sequence length="90" mass="10468">MFHLVDFQVTIAEILVIIMRTFRIAIWNLDMITSSIVTQLFKPLTKKKYSELDDEVPMEIDYPLNEHENYSLLDIDCTCNLRVISLSGVC</sequence>
<evidence type="ECO:0000256" key="7">
    <source>
        <dbReference type="ARBA" id="ARBA00023184"/>
    </source>
</evidence>
<evidence type="ECO:0000256" key="1">
    <source>
        <dbReference type="ARBA" id="ARBA00004217"/>
    </source>
</evidence>
<keyword evidence="3" id="KW-1040">Host Golgi apparatus</keyword>
<gene>
    <name evidence="12" type="primary">orf6</name>
</gene>
<protein>
    <recommendedName>
        <fullName evidence="9">ORF6 protein</fullName>
    </recommendedName>
    <alternativeName>
        <fullName evidence="11">Accessory protein 6</fullName>
    </alternativeName>
    <alternativeName>
        <fullName evidence="10">Non-structural protein 6</fullName>
    </alternativeName>
</protein>
<name>A0A0K1Z0N6_SARS</name>
<evidence type="ECO:0000256" key="11">
    <source>
        <dbReference type="ARBA" id="ARBA00031857"/>
    </source>
</evidence>
<dbReference type="InterPro" id="IPR022736">
    <property type="entry name" value="NS6_bCoV"/>
</dbReference>
<keyword evidence="5" id="KW-0843">Virulence</keyword>
<reference evidence="13" key="1">
    <citation type="submission" date="2015-03" db="EMBL/GenBank/DDBJ databases">
        <authorList>
            <person name="Lau S.K.P."/>
            <person name="Feng Y."/>
            <person name="Chen H."/>
            <person name="Luk H.K.H."/>
            <person name="Yang W.-H."/>
            <person name="Li K.S.M."/>
            <person name="Zhang Y.-Z."/>
            <person name="Huang Y."/>
            <person name="Song Z.-Z."/>
            <person name="Chow W.-N."/>
            <person name="Fan R.Y.Y."/>
            <person name="Ahmed S."/>
            <person name="Yeung H.C."/>
            <person name="Lam C.S.F."/>
            <person name="Cai J.-P."/>
            <person name="Chan J.F.W."/>
            <person name="Yuen K.-Y."/>
            <person name="Zhang H.-L."/>
            <person name="Woo P.C.Y."/>
        </authorList>
    </citation>
    <scope>NUCLEOTIDE SEQUENCE [LARGE SCALE GENOMIC DNA]</scope>
</reference>
<dbReference type="Pfam" id="PF12133">
    <property type="entry name" value="bCoV_NS6"/>
    <property type="match status" value="1"/>
</dbReference>
<evidence type="ECO:0000313" key="13">
    <source>
        <dbReference type="Proteomes" id="UP000174731"/>
    </source>
</evidence>
<dbReference type="EMBL" id="KP886808">
    <property type="protein sequence ID" value="AKZ19080.1"/>
    <property type="molecule type" value="Genomic_RNA"/>
</dbReference>
<comment type="similarity">
    <text evidence="8">Belongs to the coronaviruses accessory protein 6 family.</text>
</comment>
<keyword evidence="6" id="KW-0472">Membrane</keyword>
<organism evidence="12 13">
    <name type="scientific">Bat SARS-like coronavirus YNLF_31C</name>
    <dbReference type="NCBI Taxonomy" id="1699360"/>
    <lineage>
        <taxon>Viruses</taxon>
        <taxon>Riboviria</taxon>
        <taxon>Orthornavirae</taxon>
        <taxon>Pisuviricota</taxon>
        <taxon>Pisoniviricetes</taxon>
        <taxon>Nidovirales</taxon>
        <taxon>Cornidovirineae</taxon>
        <taxon>Coronaviridae</taxon>
        <taxon>Orthocoronavirinae</taxon>
        <taxon>Betacoronavirus</taxon>
        <taxon>Sarbecovirus</taxon>
        <taxon>Betacoronavirus pandemicum</taxon>
        <taxon>Severe acute respiratory syndrome coronavirus</taxon>
    </lineage>
</organism>
<evidence type="ECO:0000256" key="10">
    <source>
        <dbReference type="ARBA" id="ARBA00030495"/>
    </source>
</evidence>
<evidence type="ECO:0000256" key="8">
    <source>
        <dbReference type="ARBA" id="ARBA00029453"/>
    </source>
</evidence>
<evidence type="ECO:0000256" key="3">
    <source>
        <dbReference type="ARBA" id="ARBA00022812"/>
    </source>
</evidence>
<keyword evidence="7" id="KW-1038">Host endoplasmic reticulum</keyword>
<evidence type="ECO:0000256" key="9">
    <source>
        <dbReference type="ARBA" id="ARBA00029541"/>
    </source>
</evidence>
<evidence type="ECO:0000256" key="2">
    <source>
        <dbReference type="ARBA" id="ARBA00004625"/>
    </source>
</evidence>
<comment type="subcellular location">
    <subcellularLocation>
        <location evidence="1">Host Golgi apparatus membrane</location>
    </subcellularLocation>
    <subcellularLocation>
        <location evidence="2">Host endoplasmic reticulum membrane</location>
    </subcellularLocation>
</comment>
<evidence type="ECO:0000313" key="12">
    <source>
        <dbReference type="EMBL" id="AKZ19080.1"/>
    </source>
</evidence>